<keyword evidence="4" id="KW-0311">Gluconate utilization</keyword>
<gene>
    <name evidence="6" type="ORF">EDC57_2085</name>
</gene>
<dbReference type="AlphaFoldDB" id="A0A3N1Y2W4"/>
<dbReference type="InterPro" id="IPR036291">
    <property type="entry name" value="NAD(P)-bd_dom_sf"/>
</dbReference>
<dbReference type="OrthoDB" id="9804542at2"/>
<feature type="domain" description="6-phosphogluconate dehydrogenase C-terminal" evidence="5">
    <location>
        <begin position="168"/>
        <end position="297"/>
    </location>
</feature>
<dbReference type="PRINTS" id="PR00076">
    <property type="entry name" value="6PGDHDRGNASE"/>
</dbReference>
<dbReference type="InterPro" id="IPR006183">
    <property type="entry name" value="Pgluconate_DH"/>
</dbReference>
<evidence type="ECO:0000256" key="1">
    <source>
        <dbReference type="ARBA" id="ARBA00004959"/>
    </source>
</evidence>
<sequence>MRIAIAGLGRMGGNMARRLRRAGIGVVGWNRTRAVTDALAAECGVEPAASLAEAVRRLRAPRVLWLMLPAGGATEQAFGEALGLLEAGDVLVDGANSDYRDSQRRAQEAAARDIRFVDCGTSGGIWGLEAGYCLMLGGEAEAVQILRPVLDALAPPKGWAHVGPAGAGHYVKMIHNGIEYGMMQALAEGLALLRAKETFGIDLAQVAELWRHGSVVRSWLLDLTAEALARDPDLRGVAPWVEDSGEGRWTVREAVDLAVPAPVITLSLMARFQSRDEDGFAARALAAMRNAFGGHRIRAAEAPR</sequence>
<dbReference type="RefSeq" id="WP_123401769.1">
    <property type="nucleotide sequence ID" value="NZ_RJVI01000002.1"/>
</dbReference>
<evidence type="ECO:0000259" key="5">
    <source>
        <dbReference type="SMART" id="SM01350"/>
    </source>
</evidence>
<organism evidence="6 7">
    <name type="scientific">Inmirania thermothiophila</name>
    <dbReference type="NCBI Taxonomy" id="1750597"/>
    <lineage>
        <taxon>Bacteria</taxon>
        <taxon>Pseudomonadati</taxon>
        <taxon>Pseudomonadota</taxon>
        <taxon>Gammaproteobacteria</taxon>
        <taxon>Chromatiales</taxon>
        <taxon>Ectothiorhodospiraceae</taxon>
        <taxon>Inmirania</taxon>
    </lineage>
</organism>
<dbReference type="GO" id="GO:0050661">
    <property type="term" value="F:NADP binding"/>
    <property type="evidence" value="ECO:0007669"/>
    <property type="project" value="InterPro"/>
</dbReference>
<dbReference type="InterPro" id="IPR006115">
    <property type="entry name" value="6PGDH_NADP-bd"/>
</dbReference>
<reference evidence="6 7" key="1">
    <citation type="submission" date="2018-11" db="EMBL/GenBank/DDBJ databases">
        <title>Genomic Encyclopedia of Type Strains, Phase IV (KMG-IV): sequencing the most valuable type-strain genomes for metagenomic binning, comparative biology and taxonomic classification.</title>
        <authorList>
            <person name="Goeker M."/>
        </authorList>
    </citation>
    <scope>NUCLEOTIDE SEQUENCE [LARGE SCALE GENOMIC DNA]</scope>
    <source>
        <strain evidence="6 7">DSM 100275</strain>
    </source>
</reference>
<dbReference type="SMART" id="SM01350">
    <property type="entry name" value="6PGD"/>
    <property type="match status" value="1"/>
</dbReference>
<evidence type="ECO:0000256" key="3">
    <source>
        <dbReference type="ARBA" id="ARBA00023002"/>
    </source>
</evidence>
<dbReference type="Pfam" id="PF03446">
    <property type="entry name" value="NAD_binding_2"/>
    <property type="match status" value="1"/>
</dbReference>
<dbReference type="GO" id="GO:0019521">
    <property type="term" value="P:D-gluconate metabolic process"/>
    <property type="evidence" value="ECO:0007669"/>
    <property type="project" value="UniProtKB-KW"/>
</dbReference>
<dbReference type="GO" id="GO:0006098">
    <property type="term" value="P:pentose-phosphate shunt"/>
    <property type="evidence" value="ECO:0007669"/>
    <property type="project" value="UniProtKB-UniPathway"/>
</dbReference>
<dbReference type="NCBIfam" id="TIGR00872">
    <property type="entry name" value="gnd_rel"/>
    <property type="match status" value="1"/>
</dbReference>
<dbReference type="SUPFAM" id="SSF48179">
    <property type="entry name" value="6-phosphogluconate dehydrogenase C-terminal domain-like"/>
    <property type="match status" value="1"/>
</dbReference>
<keyword evidence="7" id="KW-1185">Reference proteome</keyword>
<dbReference type="InterPro" id="IPR006114">
    <property type="entry name" value="6PGDH_C"/>
</dbReference>
<name>A0A3N1Y2W4_9GAMM</name>
<dbReference type="Proteomes" id="UP000276634">
    <property type="component" value="Unassembled WGS sequence"/>
</dbReference>
<dbReference type="InterPro" id="IPR013328">
    <property type="entry name" value="6PGD_dom2"/>
</dbReference>
<comment type="caution">
    <text evidence="6">The sequence shown here is derived from an EMBL/GenBank/DDBJ whole genome shotgun (WGS) entry which is preliminary data.</text>
</comment>
<dbReference type="GO" id="GO:0004616">
    <property type="term" value="F:phosphogluconate dehydrogenase (decarboxylating) activity"/>
    <property type="evidence" value="ECO:0007669"/>
    <property type="project" value="InterPro"/>
</dbReference>
<evidence type="ECO:0000313" key="7">
    <source>
        <dbReference type="Proteomes" id="UP000276634"/>
    </source>
</evidence>
<proteinExistence type="inferred from homology"/>
<evidence type="ECO:0000256" key="2">
    <source>
        <dbReference type="ARBA" id="ARBA00008419"/>
    </source>
</evidence>
<dbReference type="Gene3D" id="3.40.50.720">
    <property type="entry name" value="NAD(P)-binding Rossmann-like Domain"/>
    <property type="match status" value="1"/>
</dbReference>
<accession>A0A3N1Y2W4</accession>
<dbReference type="UniPathway" id="UPA00115"/>
<dbReference type="Gene3D" id="1.10.1040.10">
    <property type="entry name" value="N-(1-d-carboxylethyl)-l-norvaline Dehydrogenase, domain 2"/>
    <property type="match status" value="1"/>
</dbReference>
<dbReference type="EMBL" id="RJVI01000002">
    <property type="protein sequence ID" value="ROR32871.1"/>
    <property type="molecule type" value="Genomic_DNA"/>
</dbReference>
<comment type="similarity">
    <text evidence="2">Belongs to the 6-phosphogluconate dehydrogenase family.</text>
</comment>
<comment type="pathway">
    <text evidence="1">Carbohydrate degradation; pentose phosphate pathway.</text>
</comment>
<dbReference type="PANTHER" id="PTHR11811">
    <property type="entry name" value="6-PHOSPHOGLUCONATE DEHYDROGENASE"/>
    <property type="match status" value="1"/>
</dbReference>
<dbReference type="InterPro" id="IPR008927">
    <property type="entry name" value="6-PGluconate_DH-like_C_sf"/>
</dbReference>
<protein>
    <submittedName>
        <fullName evidence="6">6-phosphogluconate dehydrogenase</fullName>
    </submittedName>
</protein>
<evidence type="ECO:0000313" key="6">
    <source>
        <dbReference type="EMBL" id="ROR32871.1"/>
    </source>
</evidence>
<dbReference type="NCBIfam" id="NF007161">
    <property type="entry name" value="PRK09599.1"/>
    <property type="match status" value="1"/>
</dbReference>
<evidence type="ECO:0000256" key="4">
    <source>
        <dbReference type="ARBA" id="ARBA00023064"/>
    </source>
</evidence>
<dbReference type="SUPFAM" id="SSF51735">
    <property type="entry name" value="NAD(P)-binding Rossmann-fold domains"/>
    <property type="match status" value="1"/>
</dbReference>
<keyword evidence="3" id="KW-0560">Oxidoreductase</keyword>
<dbReference type="Pfam" id="PF00393">
    <property type="entry name" value="6PGD"/>
    <property type="match status" value="1"/>
</dbReference>
<dbReference type="InterPro" id="IPR004849">
    <property type="entry name" value="6DGDH_YqeC"/>
</dbReference>